<proteinExistence type="predicted"/>
<dbReference type="Proteomes" id="UP000317863">
    <property type="component" value="Unassembled WGS sequence"/>
</dbReference>
<dbReference type="GO" id="GO:0055070">
    <property type="term" value="P:copper ion homeostasis"/>
    <property type="evidence" value="ECO:0007669"/>
    <property type="project" value="InterPro"/>
</dbReference>
<dbReference type="InterPro" id="IPR021522">
    <property type="entry name" value="MctB"/>
</dbReference>
<feature type="transmembrane region" description="Helical" evidence="1">
    <location>
        <begin position="7"/>
        <end position="29"/>
    </location>
</feature>
<protein>
    <recommendedName>
        <fullName evidence="4">Copper transporter</fullName>
    </recommendedName>
</protein>
<dbReference type="Pfam" id="PF11382">
    <property type="entry name" value="MctB"/>
    <property type="match status" value="1"/>
</dbReference>
<dbReference type="OrthoDB" id="2382049at2"/>
<sequence>MNINMKYYVVTIGAIFLALGVGIIVGFNLNNNEELSKQQAEIISELDKEFGSIKEEKEGVEKTLSETERKYSELINFVNESDMQLGEVSLSGKNIGVISTYGKTSNMDNIKNIIMNYDGNVAFELVFNKEATDKNIIAKAAKETGENLKTAEDVSSYVFDCIKRGDAEEKLEPLKNLKMIEFTTGSENYSSYTSTVILTDSEAENSKTQFEALDKYIVSKLKSQNKYVVEAESSSSKTSYVSEYASSKVATVDNTNEKTGIYSLVSLLSEENIVGNFGRRDTAASIMPFDE</sequence>
<dbReference type="EMBL" id="SGJB01000008">
    <property type="protein sequence ID" value="TQQ84648.1"/>
    <property type="molecule type" value="Genomic_DNA"/>
</dbReference>
<accession>A0A544QVC8</accession>
<dbReference type="RefSeq" id="WP_142535919.1">
    <property type="nucleotide sequence ID" value="NZ_SGJB01000008.1"/>
</dbReference>
<gene>
    <name evidence="2" type="ORF">EXD82_05515</name>
</gene>
<evidence type="ECO:0000313" key="3">
    <source>
        <dbReference type="Proteomes" id="UP000317863"/>
    </source>
</evidence>
<evidence type="ECO:0000313" key="2">
    <source>
        <dbReference type="EMBL" id="TQQ84648.1"/>
    </source>
</evidence>
<evidence type="ECO:0000256" key="1">
    <source>
        <dbReference type="SAM" id="Phobius"/>
    </source>
</evidence>
<dbReference type="GO" id="GO:0016020">
    <property type="term" value="C:membrane"/>
    <property type="evidence" value="ECO:0007669"/>
    <property type="project" value="InterPro"/>
</dbReference>
<organism evidence="2 3">
    <name type="scientific">Peptacetobacter hominis</name>
    <dbReference type="NCBI Taxonomy" id="2743610"/>
    <lineage>
        <taxon>Bacteria</taxon>
        <taxon>Bacillati</taxon>
        <taxon>Bacillota</taxon>
        <taxon>Clostridia</taxon>
        <taxon>Peptostreptococcales</taxon>
        <taxon>Peptostreptococcaceae</taxon>
        <taxon>Peptacetobacter</taxon>
    </lineage>
</organism>
<keyword evidence="1" id="KW-1133">Transmembrane helix</keyword>
<evidence type="ECO:0008006" key="4">
    <source>
        <dbReference type="Google" id="ProtNLM"/>
    </source>
</evidence>
<keyword evidence="3" id="KW-1185">Reference proteome</keyword>
<reference evidence="2 3" key="1">
    <citation type="submission" date="2019-02" db="EMBL/GenBank/DDBJ databases">
        <title>Peptostreptococcaceae bacterium ZHW00191 nov., a new bacterium isolated from the human gut.</title>
        <authorList>
            <person name="Zhou H.-W."/>
            <person name="Chen X.-J."/>
        </authorList>
    </citation>
    <scope>NUCLEOTIDE SEQUENCE [LARGE SCALE GENOMIC DNA]</scope>
    <source>
        <strain evidence="2 3">ZHW00191</strain>
    </source>
</reference>
<keyword evidence="1" id="KW-0812">Transmembrane</keyword>
<keyword evidence="1" id="KW-0472">Membrane</keyword>
<name>A0A544QVC8_9FIRM</name>
<comment type="caution">
    <text evidence="2">The sequence shown here is derived from an EMBL/GenBank/DDBJ whole genome shotgun (WGS) entry which is preliminary data.</text>
</comment>
<dbReference type="AlphaFoldDB" id="A0A544QVC8"/>